<keyword evidence="4" id="KW-1185">Reference proteome</keyword>
<keyword evidence="2" id="KW-1133">Transmembrane helix</keyword>
<keyword evidence="2" id="KW-0472">Membrane</keyword>
<evidence type="ECO:0000313" key="3">
    <source>
        <dbReference type="EMBL" id="KAK3269102.1"/>
    </source>
</evidence>
<sequence length="151" mass="15943">MVHAVVFSPLSGMSLTRNHVSLRTNSTFKRSAQSTRSSSRVPARCQQPPPQAERVACSSTFGATSHHRLAAAFWGLLASDVFTSGAKAAEVAEESSNLGAIGGVVLVAAVGGFAAYSSAQKKETIQKNMTVRGRAKPRLRSDGRPTTLDDL</sequence>
<feature type="compositionally biased region" description="Polar residues" evidence="1">
    <location>
        <begin position="24"/>
        <end position="40"/>
    </location>
</feature>
<feature type="transmembrane region" description="Helical" evidence="2">
    <location>
        <begin position="98"/>
        <end position="119"/>
    </location>
</feature>
<feature type="region of interest" description="Disordered" evidence="1">
    <location>
        <begin position="130"/>
        <end position="151"/>
    </location>
</feature>
<accession>A0AAE0L252</accession>
<dbReference type="Proteomes" id="UP001190700">
    <property type="component" value="Unassembled WGS sequence"/>
</dbReference>
<keyword evidence="2" id="KW-0812">Transmembrane</keyword>
<evidence type="ECO:0000256" key="1">
    <source>
        <dbReference type="SAM" id="MobiDB-lite"/>
    </source>
</evidence>
<dbReference type="AlphaFoldDB" id="A0AAE0L252"/>
<name>A0AAE0L252_9CHLO</name>
<comment type="caution">
    <text evidence="3">The sequence shown here is derived from an EMBL/GenBank/DDBJ whole genome shotgun (WGS) entry which is preliminary data.</text>
</comment>
<protein>
    <submittedName>
        <fullName evidence="3">Uncharacterized protein</fullName>
    </submittedName>
</protein>
<dbReference type="EMBL" id="LGRX02011250">
    <property type="protein sequence ID" value="KAK3269102.1"/>
    <property type="molecule type" value="Genomic_DNA"/>
</dbReference>
<gene>
    <name evidence="3" type="ORF">CYMTET_22433</name>
</gene>
<feature type="region of interest" description="Disordered" evidence="1">
    <location>
        <begin position="24"/>
        <end position="49"/>
    </location>
</feature>
<reference evidence="3 4" key="1">
    <citation type="journal article" date="2015" name="Genome Biol. Evol.">
        <title>Comparative Genomics of a Bacterivorous Green Alga Reveals Evolutionary Causalities and Consequences of Phago-Mixotrophic Mode of Nutrition.</title>
        <authorList>
            <person name="Burns J.A."/>
            <person name="Paasch A."/>
            <person name="Narechania A."/>
            <person name="Kim E."/>
        </authorList>
    </citation>
    <scope>NUCLEOTIDE SEQUENCE [LARGE SCALE GENOMIC DNA]</scope>
    <source>
        <strain evidence="3 4">PLY_AMNH</strain>
    </source>
</reference>
<organism evidence="3 4">
    <name type="scientific">Cymbomonas tetramitiformis</name>
    <dbReference type="NCBI Taxonomy" id="36881"/>
    <lineage>
        <taxon>Eukaryota</taxon>
        <taxon>Viridiplantae</taxon>
        <taxon>Chlorophyta</taxon>
        <taxon>Pyramimonadophyceae</taxon>
        <taxon>Pyramimonadales</taxon>
        <taxon>Pyramimonadaceae</taxon>
        <taxon>Cymbomonas</taxon>
    </lineage>
</organism>
<evidence type="ECO:0000256" key="2">
    <source>
        <dbReference type="SAM" id="Phobius"/>
    </source>
</evidence>
<proteinExistence type="predicted"/>
<evidence type="ECO:0000313" key="4">
    <source>
        <dbReference type="Proteomes" id="UP001190700"/>
    </source>
</evidence>